<dbReference type="Gene3D" id="3.20.20.80">
    <property type="entry name" value="Glycosidases"/>
    <property type="match status" value="1"/>
</dbReference>
<evidence type="ECO:0000259" key="16">
    <source>
        <dbReference type="SMART" id="SM00642"/>
    </source>
</evidence>
<keyword evidence="7" id="KW-0808">Transferase</keyword>
<keyword evidence="12" id="KW-0413">Isomerase</keyword>
<keyword evidence="11" id="KW-0067">ATP-binding</keyword>
<dbReference type="InterPro" id="IPR013780">
    <property type="entry name" value="Glyco_hydro_b"/>
</dbReference>
<dbReference type="SUPFAM" id="SSF56112">
    <property type="entry name" value="Protein kinase-like (PK-like)"/>
    <property type="match status" value="1"/>
</dbReference>
<dbReference type="Pfam" id="PF18085">
    <property type="entry name" value="Mak_N_cap"/>
    <property type="match status" value="1"/>
</dbReference>
<dbReference type="SUPFAM" id="SSF51011">
    <property type="entry name" value="Glycosyl hydrolase domain"/>
    <property type="match status" value="1"/>
</dbReference>
<dbReference type="Proteomes" id="UP000005824">
    <property type="component" value="Unassembled WGS sequence"/>
</dbReference>
<dbReference type="eggNOG" id="COG0366">
    <property type="taxonomic scope" value="Bacteria"/>
</dbReference>
<dbReference type="InterPro" id="IPR040999">
    <property type="entry name" value="Mak_N_cap"/>
</dbReference>
<dbReference type="InterPro" id="IPR017853">
    <property type="entry name" value="GH"/>
</dbReference>
<gene>
    <name evidence="17" type="ORF">CfE428DRAFT_1957</name>
</gene>
<dbReference type="InParanoid" id="B4CZ69"/>
<dbReference type="GO" id="GO:0047471">
    <property type="term" value="F:maltose alpha-D-glucosyltransferase activity"/>
    <property type="evidence" value="ECO:0007669"/>
    <property type="project" value="UniProtKB-EC"/>
</dbReference>
<dbReference type="GO" id="GO:0005524">
    <property type="term" value="F:ATP binding"/>
    <property type="evidence" value="ECO:0007669"/>
    <property type="project" value="UniProtKB-KW"/>
</dbReference>
<dbReference type="InterPro" id="IPR012810">
    <property type="entry name" value="TreS/a-amylase_N"/>
</dbReference>
<dbReference type="NCBIfam" id="TIGR02457">
    <property type="entry name" value="TreS_Cterm"/>
    <property type="match status" value="1"/>
</dbReference>
<proteinExistence type="inferred from homology"/>
<feature type="domain" description="Glycosyl hydrolase family 13 catalytic" evidence="16">
    <location>
        <begin position="14"/>
        <end position="413"/>
    </location>
</feature>
<dbReference type="Gene3D" id="3.90.400.10">
    <property type="entry name" value="Oligo-1,6-glucosidase, Domain 2"/>
    <property type="match status" value="1"/>
</dbReference>
<protein>
    <recommendedName>
        <fullName evidence="6">Maltokinase</fullName>
        <ecNumber evidence="4">2.7.1.175</ecNumber>
        <ecNumber evidence="5">5.4.99.16</ecNumber>
    </recommendedName>
    <alternativeName>
        <fullName evidence="14">Maltose alpha-D-glucosyltransferase</fullName>
    </alternativeName>
    <alternativeName>
        <fullName evidence="13">Maltose-1-phosphate synthase</fullName>
    </alternativeName>
</protein>
<organism evidence="17 18">
    <name type="scientific">Chthoniobacter flavus Ellin428</name>
    <dbReference type="NCBI Taxonomy" id="497964"/>
    <lineage>
        <taxon>Bacteria</taxon>
        <taxon>Pseudomonadati</taxon>
        <taxon>Verrucomicrobiota</taxon>
        <taxon>Spartobacteria</taxon>
        <taxon>Chthoniobacterales</taxon>
        <taxon>Chthoniobacteraceae</taxon>
        <taxon>Chthoniobacter</taxon>
    </lineage>
</organism>
<evidence type="ECO:0000256" key="11">
    <source>
        <dbReference type="ARBA" id="ARBA00022840"/>
    </source>
</evidence>
<evidence type="ECO:0000256" key="8">
    <source>
        <dbReference type="ARBA" id="ARBA00022723"/>
    </source>
</evidence>
<dbReference type="GO" id="GO:0016740">
    <property type="term" value="F:transferase activity"/>
    <property type="evidence" value="ECO:0007669"/>
    <property type="project" value="UniProtKB-KW"/>
</dbReference>
<dbReference type="RefSeq" id="WP_006979282.1">
    <property type="nucleotide sequence ID" value="NZ_ABVL01000004.1"/>
</dbReference>
<dbReference type="InterPro" id="IPR012811">
    <property type="entry name" value="TreS_maltokin_C_dom"/>
</dbReference>
<evidence type="ECO:0000256" key="2">
    <source>
        <dbReference type="ARBA" id="ARBA00005496"/>
    </source>
</evidence>
<dbReference type="Gene3D" id="2.60.40.1180">
    <property type="entry name" value="Golgi alpha-mannosidase II"/>
    <property type="match status" value="1"/>
</dbReference>
<dbReference type="NCBIfam" id="TIGR02456">
    <property type="entry name" value="treS_nterm"/>
    <property type="match status" value="1"/>
</dbReference>
<evidence type="ECO:0000256" key="5">
    <source>
        <dbReference type="ARBA" id="ARBA00012619"/>
    </source>
</evidence>
<keyword evidence="9" id="KW-0547">Nucleotide-binding</keyword>
<keyword evidence="18" id="KW-1185">Reference proteome</keyword>
<keyword evidence="8" id="KW-0479">Metal-binding</keyword>
<dbReference type="InterPro" id="IPR045857">
    <property type="entry name" value="O16G_dom_2"/>
</dbReference>
<name>B4CZ69_9BACT</name>
<dbReference type="InterPro" id="IPR032091">
    <property type="entry name" value="Malt_amylase-like_C"/>
</dbReference>
<evidence type="ECO:0000256" key="12">
    <source>
        <dbReference type="ARBA" id="ARBA00023235"/>
    </source>
</evidence>
<accession>B4CZ69</accession>
<reference evidence="17 18" key="1">
    <citation type="journal article" date="2011" name="J. Bacteriol.">
        <title>Genome sequence of Chthoniobacter flavus Ellin428, an aerobic heterotrophic soil bacterium.</title>
        <authorList>
            <person name="Kant R."/>
            <person name="van Passel M.W."/>
            <person name="Palva A."/>
            <person name="Lucas S."/>
            <person name="Lapidus A."/>
            <person name="Glavina Del Rio T."/>
            <person name="Dalin E."/>
            <person name="Tice H."/>
            <person name="Bruce D."/>
            <person name="Goodwin L."/>
            <person name="Pitluck S."/>
            <person name="Larimer F.W."/>
            <person name="Land M.L."/>
            <person name="Hauser L."/>
            <person name="Sangwan P."/>
            <person name="de Vos W.M."/>
            <person name="Janssen P.H."/>
            <person name="Smidt H."/>
        </authorList>
    </citation>
    <scope>NUCLEOTIDE SEQUENCE [LARGE SCALE GENOMIC DNA]</scope>
    <source>
        <strain evidence="17 18">Ellin428</strain>
    </source>
</reference>
<evidence type="ECO:0000256" key="15">
    <source>
        <dbReference type="ARBA" id="ARBA00049067"/>
    </source>
</evidence>
<keyword evidence="10" id="KW-0106">Calcium</keyword>
<dbReference type="PANTHER" id="PTHR10357">
    <property type="entry name" value="ALPHA-AMYLASE FAMILY MEMBER"/>
    <property type="match status" value="1"/>
</dbReference>
<evidence type="ECO:0000256" key="4">
    <source>
        <dbReference type="ARBA" id="ARBA00011962"/>
    </source>
</evidence>
<dbReference type="Pfam" id="PF00128">
    <property type="entry name" value="Alpha-amylase"/>
    <property type="match status" value="1"/>
</dbReference>
<dbReference type="Gene3D" id="3.90.1200.10">
    <property type="match status" value="1"/>
</dbReference>
<dbReference type="InterPro" id="IPR006047">
    <property type="entry name" value="GH13_cat_dom"/>
</dbReference>
<comment type="catalytic activity">
    <reaction evidence="15">
        <text>D-maltose + ATP = alpha-maltose 1-phosphate + ADP + H(+)</text>
        <dbReference type="Rhea" id="RHEA:31915"/>
        <dbReference type="ChEBI" id="CHEBI:15378"/>
        <dbReference type="ChEBI" id="CHEBI:17306"/>
        <dbReference type="ChEBI" id="CHEBI:30616"/>
        <dbReference type="ChEBI" id="CHEBI:63576"/>
        <dbReference type="ChEBI" id="CHEBI:456216"/>
        <dbReference type="EC" id="2.7.1.175"/>
    </reaction>
</comment>
<evidence type="ECO:0000256" key="1">
    <source>
        <dbReference type="ARBA" id="ARBA00001595"/>
    </source>
</evidence>
<dbReference type="PANTHER" id="PTHR10357:SF219">
    <property type="entry name" value="MALTOSE ALPHA-D-GLUCOSYLTRANSFERASE"/>
    <property type="match status" value="1"/>
</dbReference>
<comment type="similarity">
    <text evidence="3">Belongs to the aminoglycoside phosphotransferase family.</text>
</comment>
<dbReference type="FunFam" id="3.20.20.80:FF:000055">
    <property type="entry name" value="Trehalose synthase"/>
    <property type="match status" value="1"/>
</dbReference>
<evidence type="ECO:0000256" key="13">
    <source>
        <dbReference type="ARBA" id="ARBA00031251"/>
    </source>
</evidence>
<evidence type="ECO:0000256" key="14">
    <source>
        <dbReference type="ARBA" id="ARBA00031378"/>
    </source>
</evidence>
<comment type="catalytic activity">
    <reaction evidence="1">
        <text>D-maltose = alpha,alpha-trehalose</text>
        <dbReference type="Rhea" id="RHEA:15145"/>
        <dbReference type="ChEBI" id="CHEBI:16551"/>
        <dbReference type="ChEBI" id="CHEBI:17306"/>
        <dbReference type="EC" id="5.4.99.16"/>
    </reaction>
</comment>
<sequence>MSDPLWFKSAVIYELHVKTFMDSDGDGLGDFRGLIERLDYFTELGVTALWLLPFYPSPLKDDGYDIADYFAVHPSYGTLDDFRTFLDLAHERGLRVITELVLNHTSDQNAWFQRARRAPKGSPERDFYVWTDDPRKYKEARIIFKDFEPSNWTWDPVAKAYFWHRFYAHQPDLNFDNPLVHAELFRAIDFWMAMGVDGLRLDAIPYLYEREGTNCENLDETHDFIRKLRAHIDTKFPNRMLLAEANQWPEDAVEYFGNGDECHMEFHFPLMPRMFMAIQMEDRFPILDILDQTPTIPENCQWAIFLRNHDELTLEMVTDEERDYMYRVYAEDTRARINLGIRRRLAPLLGNNRRKIELINSLLFSLPGTPIIYYGDEIGMGDNFYLGDRNGVRTPMQWSPDRNAGFSKANPQQLYLPTIIDPEYHYESINVENQQRNLSSLFWWMRRMLGVREKIKAFSHGTIEFLQPDNAKVLVYVRRFENEAVLVIANLSRFSQVVELDLAAYAGMVPEELFGHANFPEIKQTPWVLTLGPHGFYWLALRPPPVVAAVEAVWAPPELKVPATWGNGLIKHLEREVLPAYIPTRRWYGGKERVLREMKIVQKVPFGGEGAAAQLFVVEVSFTDGLPESYLLPVAFADENTTTRLAAEAPQAIIARLDGQQSLCDALHLPEARAELLRLIAGQTAASGRTRLVGTKLAAFDPAAFERSLANSRLVSVDQSNTSIAFGDTWLLKILRKFERGAHPDTEITRFLNEDVRLPCVPPYLGSLSLADRAGDASIGMLFGFVVNQGDGWTYTLDALARYFDRVLEARRDFDSTAAPDLIGAIYRERARQLGQRTAEMHRALASVEERADFAPEPFSTLYQRSLYQGMRGSAGYILRRLKRQLPRLPEDARADAASLLASHAPLLTIYARLLTHRIDASRIRIHGDFHLAQVLNTGKDFVIIDFEGEPRLPLSERRLKRSALRDVAGMLRSFDYAVTTTLRNERADDVQRLAPWAQAWAETIRDSYLTAYLEAAAGASFLPTSAEDTQLLLEAYQLDKALYEVAYDLSYRPGWVATPLRAVKTMLAQFNGH</sequence>
<evidence type="ECO:0000313" key="18">
    <source>
        <dbReference type="Proteomes" id="UP000005824"/>
    </source>
</evidence>
<dbReference type="eggNOG" id="COG3281">
    <property type="taxonomic scope" value="Bacteria"/>
</dbReference>
<evidence type="ECO:0000313" key="17">
    <source>
        <dbReference type="EMBL" id="EDY20760.1"/>
    </source>
</evidence>
<dbReference type="AlphaFoldDB" id="B4CZ69"/>
<evidence type="ECO:0000256" key="6">
    <source>
        <dbReference type="ARBA" id="ARBA00013882"/>
    </source>
</evidence>
<dbReference type="EMBL" id="ABVL01000004">
    <property type="protein sequence ID" value="EDY20760.1"/>
    <property type="molecule type" value="Genomic_DNA"/>
</dbReference>
<dbReference type="CDD" id="cd11334">
    <property type="entry name" value="AmyAc_TreS"/>
    <property type="match status" value="1"/>
</dbReference>
<comment type="caution">
    <text evidence="17">The sequence shown here is derived from an EMBL/GenBank/DDBJ whole genome shotgun (WGS) entry which is preliminary data.</text>
</comment>
<dbReference type="STRING" id="497964.CfE428DRAFT_1957"/>
<dbReference type="EC" id="2.7.1.175" evidence="4"/>
<evidence type="ECO:0000256" key="10">
    <source>
        <dbReference type="ARBA" id="ARBA00022837"/>
    </source>
</evidence>
<dbReference type="Pfam" id="PF16657">
    <property type="entry name" value="Malt_amylase_C"/>
    <property type="match status" value="1"/>
</dbReference>
<dbReference type="EC" id="5.4.99.16" evidence="5"/>
<evidence type="ECO:0000256" key="9">
    <source>
        <dbReference type="ARBA" id="ARBA00022741"/>
    </source>
</evidence>
<dbReference type="InterPro" id="IPR011009">
    <property type="entry name" value="Kinase-like_dom_sf"/>
</dbReference>
<evidence type="ECO:0000256" key="7">
    <source>
        <dbReference type="ARBA" id="ARBA00022679"/>
    </source>
</evidence>
<dbReference type="SMART" id="SM00642">
    <property type="entry name" value="Aamy"/>
    <property type="match status" value="1"/>
</dbReference>
<dbReference type="SUPFAM" id="SSF51445">
    <property type="entry name" value="(Trans)glycosidases"/>
    <property type="match status" value="1"/>
</dbReference>
<evidence type="ECO:0000256" key="3">
    <source>
        <dbReference type="ARBA" id="ARBA00006219"/>
    </source>
</evidence>
<dbReference type="GO" id="GO:0005975">
    <property type="term" value="P:carbohydrate metabolic process"/>
    <property type="evidence" value="ECO:0007669"/>
    <property type="project" value="InterPro"/>
</dbReference>
<dbReference type="GO" id="GO:0046872">
    <property type="term" value="F:metal ion binding"/>
    <property type="evidence" value="ECO:0007669"/>
    <property type="project" value="UniProtKB-KW"/>
</dbReference>
<comment type="similarity">
    <text evidence="2">Belongs to the glycosyl hydrolase 13 family. TreS subfamily.</text>
</comment>